<evidence type="ECO:0000256" key="1">
    <source>
        <dbReference type="SAM" id="MobiDB-lite"/>
    </source>
</evidence>
<dbReference type="HOGENOM" id="CLU_1384932_0_0_1"/>
<gene>
    <name evidence="2" type="ORF">SETTUDRAFT_21768</name>
</gene>
<accession>R0K059</accession>
<dbReference type="GeneID" id="19402482"/>
<keyword evidence="3" id="KW-1185">Reference proteome</keyword>
<dbReference type="RefSeq" id="XP_008028712.1">
    <property type="nucleotide sequence ID" value="XM_008030521.1"/>
</dbReference>
<reference evidence="2 3" key="2">
    <citation type="journal article" date="2013" name="PLoS Genet.">
        <title>Comparative genome structure, secondary metabolite, and effector coding capacity across Cochliobolus pathogens.</title>
        <authorList>
            <person name="Condon B.J."/>
            <person name="Leng Y."/>
            <person name="Wu D."/>
            <person name="Bushley K.E."/>
            <person name="Ohm R.A."/>
            <person name="Otillar R."/>
            <person name="Martin J."/>
            <person name="Schackwitz W."/>
            <person name="Grimwood J."/>
            <person name="MohdZainudin N."/>
            <person name="Xue C."/>
            <person name="Wang R."/>
            <person name="Manning V.A."/>
            <person name="Dhillon B."/>
            <person name="Tu Z.J."/>
            <person name="Steffenson B.J."/>
            <person name="Salamov A."/>
            <person name="Sun H."/>
            <person name="Lowry S."/>
            <person name="LaButti K."/>
            <person name="Han J."/>
            <person name="Copeland A."/>
            <person name="Lindquist E."/>
            <person name="Barry K."/>
            <person name="Schmutz J."/>
            <person name="Baker S.E."/>
            <person name="Ciuffetti L.M."/>
            <person name="Grigoriev I.V."/>
            <person name="Zhong S."/>
            <person name="Turgeon B.G."/>
        </authorList>
    </citation>
    <scope>NUCLEOTIDE SEQUENCE [LARGE SCALE GENOMIC DNA]</scope>
    <source>
        <strain evidence="3">28A</strain>
    </source>
</reference>
<feature type="region of interest" description="Disordered" evidence="1">
    <location>
        <begin position="178"/>
        <end position="197"/>
    </location>
</feature>
<organism evidence="2 3">
    <name type="scientific">Exserohilum turcicum (strain 28A)</name>
    <name type="common">Northern leaf blight fungus</name>
    <name type="synonym">Setosphaeria turcica</name>
    <dbReference type="NCBI Taxonomy" id="671987"/>
    <lineage>
        <taxon>Eukaryota</taxon>
        <taxon>Fungi</taxon>
        <taxon>Dikarya</taxon>
        <taxon>Ascomycota</taxon>
        <taxon>Pezizomycotina</taxon>
        <taxon>Dothideomycetes</taxon>
        <taxon>Pleosporomycetidae</taxon>
        <taxon>Pleosporales</taxon>
        <taxon>Pleosporineae</taxon>
        <taxon>Pleosporaceae</taxon>
        <taxon>Exserohilum</taxon>
    </lineage>
</organism>
<dbReference type="EMBL" id="KB908833">
    <property type="protein sequence ID" value="EOA83069.1"/>
    <property type="molecule type" value="Genomic_DNA"/>
</dbReference>
<sequence>MAKKYAARMSLDIFKRAASTFHMTLTALRTREEEPRVALTSSILMSPGYTAFAHQIVAVTELYIDAFRPKRGGILADEMGSGETHTVLATFWMNMLAVAQIHSGIPNLEFPPMSSGAVNGVPPRVGATFISASPQGLKVWPQAYDGASYASYAQEFGGEEKGIYSSMSANEWAEILPQPDWTRSRAPIQPPHHTKSS</sequence>
<name>R0K059_EXST2</name>
<dbReference type="OrthoDB" id="3810729at2759"/>
<proteinExistence type="predicted"/>
<dbReference type="Proteomes" id="UP000016935">
    <property type="component" value="Unassembled WGS sequence"/>
</dbReference>
<evidence type="ECO:0000313" key="2">
    <source>
        <dbReference type="EMBL" id="EOA83069.1"/>
    </source>
</evidence>
<dbReference type="AlphaFoldDB" id="R0K059"/>
<reference evidence="2 3" key="1">
    <citation type="journal article" date="2012" name="PLoS Pathog.">
        <title>Diverse lifestyles and strategies of plant pathogenesis encoded in the genomes of eighteen Dothideomycetes fungi.</title>
        <authorList>
            <person name="Ohm R.A."/>
            <person name="Feau N."/>
            <person name="Henrissat B."/>
            <person name="Schoch C.L."/>
            <person name="Horwitz B.A."/>
            <person name="Barry K.W."/>
            <person name="Condon B.J."/>
            <person name="Copeland A.C."/>
            <person name="Dhillon B."/>
            <person name="Glaser F."/>
            <person name="Hesse C.N."/>
            <person name="Kosti I."/>
            <person name="LaButti K."/>
            <person name="Lindquist E.A."/>
            <person name="Lucas S."/>
            <person name="Salamov A.A."/>
            <person name="Bradshaw R.E."/>
            <person name="Ciuffetti L."/>
            <person name="Hamelin R.C."/>
            <person name="Kema G.H.J."/>
            <person name="Lawrence C."/>
            <person name="Scott J.A."/>
            <person name="Spatafora J.W."/>
            <person name="Turgeon B.G."/>
            <person name="de Wit P.J.G.M."/>
            <person name="Zhong S."/>
            <person name="Goodwin S.B."/>
            <person name="Grigoriev I.V."/>
        </authorList>
    </citation>
    <scope>NUCLEOTIDE SEQUENCE [LARGE SCALE GENOMIC DNA]</scope>
    <source>
        <strain evidence="3">28A</strain>
    </source>
</reference>
<protein>
    <submittedName>
        <fullName evidence="2">Uncharacterized protein</fullName>
    </submittedName>
</protein>
<evidence type="ECO:0000313" key="3">
    <source>
        <dbReference type="Proteomes" id="UP000016935"/>
    </source>
</evidence>